<dbReference type="PANTHER" id="PTHR32552:SF68">
    <property type="entry name" value="FERRICHROME OUTER MEMBRANE TRANSPORTER_PHAGE RECEPTOR"/>
    <property type="match status" value="1"/>
</dbReference>
<keyword evidence="5" id="KW-0410">Iron transport</keyword>
<feature type="domain" description="TonB-dependent receptor-like beta-barrel" evidence="16">
    <location>
        <begin position="249"/>
        <end position="705"/>
    </location>
</feature>
<dbReference type="EMBL" id="BKAJ01000089">
    <property type="protein sequence ID" value="GEP57889.1"/>
    <property type="molecule type" value="Genomic_DNA"/>
</dbReference>
<dbReference type="Gene3D" id="2.170.130.10">
    <property type="entry name" value="TonB-dependent receptor, plug domain"/>
    <property type="match status" value="1"/>
</dbReference>
<dbReference type="InterPro" id="IPR000531">
    <property type="entry name" value="Beta-barrel_TonB"/>
</dbReference>
<dbReference type="Gene3D" id="3.55.50.30">
    <property type="match status" value="1"/>
</dbReference>
<dbReference type="InterPro" id="IPR037066">
    <property type="entry name" value="Plug_dom_sf"/>
</dbReference>
<evidence type="ECO:0000256" key="7">
    <source>
        <dbReference type="ARBA" id="ARBA00022729"/>
    </source>
</evidence>
<keyword evidence="8" id="KW-0408">Iron</keyword>
<comment type="subcellular location">
    <subcellularLocation>
        <location evidence="1 14">Cell outer membrane</location>
        <topology evidence="1 14">Multi-pass membrane protein</topology>
    </subcellularLocation>
</comment>
<gene>
    <name evidence="19" type="ORF">RSO01_50550</name>
</gene>
<evidence type="ECO:0000313" key="20">
    <source>
        <dbReference type="Proteomes" id="UP000321058"/>
    </source>
</evidence>
<name>A0A512NG09_9HYPH</name>
<evidence type="ECO:0000256" key="9">
    <source>
        <dbReference type="ARBA" id="ARBA00023065"/>
    </source>
</evidence>
<sequence>MSIDEALNRLLSGTGLTYSMPNSSTITVQRVGAGSSVVLDPVRVESGENAQRPDGPGVGYVATRSMSGLKIDQPILETPQSISVVTRQQMDDQAVQSTRQALRYTPGVFSDPRPLNGLSDTNMLVRGFTPDQYQDGLKLIIGNFGYTQIDPYLLDRIEVIRGPASVLYGQGTPGGIVALTSKRPTDQPLHEVMAQAGTYNLFSAGFDVGGPIDAEGKFLYRVTGVGKYAGSQVDFSNSRRFAIAPAFTWKPDAATSLTILGQLQRDNGPAFNGFVPARGTVLFNANGQIPTSLYVGDPNLNDYSRTVAQIGYTFDHRFDDVWAARQNFRYQNLFASDNSLYANGLQANQQILNRYAFSDIESLNTITVDNQVTAKFATGPVSHSFLLGLDYQWNTNRQTSASNFGAPPLNLFAPVYWQSIIPPAFNPTSTYTSARLRQEQVGLYAEDVLKFGGLSLVLGGRQDWVSSTTDDYLRPTTSNKFDQAFTYRAAVDYLFDNGIAPYFSYTTSFAPTAGLDFSGNPFMPTTGQQYEIGIKYRPTSFNGFFTAAAYNLTQQNVLTTDPLHPGFSVQTGEIRVRGIELEARASLTDNIDLIGSYTYTDALTTRSNAVTANIWGTPIQQQGQPVNGVPQQMASLWSTYKFTTGSVTGLGLGGGVRYIGPQPGDTVNSFIVPGFTLFDAVMSYDLGAVMPKLQGASIQVNASNLFDTQYVASCVNANFCSYGLRRNVYATLKYKW</sequence>
<dbReference type="Pfam" id="PF00593">
    <property type="entry name" value="TonB_dep_Rec_b-barrel"/>
    <property type="match status" value="1"/>
</dbReference>
<dbReference type="GO" id="GO:0038023">
    <property type="term" value="F:signaling receptor activity"/>
    <property type="evidence" value="ECO:0007669"/>
    <property type="project" value="InterPro"/>
</dbReference>
<evidence type="ECO:0000256" key="15">
    <source>
        <dbReference type="RuleBase" id="RU003357"/>
    </source>
</evidence>
<evidence type="ECO:0000313" key="19">
    <source>
        <dbReference type="EMBL" id="GEP57889.1"/>
    </source>
</evidence>
<evidence type="ECO:0000256" key="4">
    <source>
        <dbReference type="ARBA" id="ARBA00022452"/>
    </source>
</evidence>
<dbReference type="CDD" id="cd01347">
    <property type="entry name" value="ligand_gated_channel"/>
    <property type="match status" value="1"/>
</dbReference>
<keyword evidence="4 14" id="KW-1134">Transmembrane beta strand</keyword>
<keyword evidence="12 19" id="KW-0675">Receptor</keyword>
<evidence type="ECO:0000256" key="11">
    <source>
        <dbReference type="ARBA" id="ARBA00023136"/>
    </source>
</evidence>
<evidence type="ECO:0000256" key="12">
    <source>
        <dbReference type="ARBA" id="ARBA00023170"/>
    </source>
</evidence>
<keyword evidence="7" id="KW-0732">Signal</keyword>
<dbReference type="FunFam" id="2.40.170.20:FF:000005">
    <property type="entry name" value="TonB-dependent siderophore receptor"/>
    <property type="match status" value="1"/>
</dbReference>
<dbReference type="SUPFAM" id="SSF56935">
    <property type="entry name" value="Porins"/>
    <property type="match status" value="1"/>
</dbReference>
<proteinExistence type="inferred from homology"/>
<keyword evidence="13 14" id="KW-0998">Cell outer membrane</keyword>
<keyword evidence="3 14" id="KW-0813">Transport</keyword>
<evidence type="ECO:0000259" key="16">
    <source>
        <dbReference type="Pfam" id="PF00593"/>
    </source>
</evidence>
<evidence type="ECO:0000256" key="8">
    <source>
        <dbReference type="ARBA" id="ARBA00023004"/>
    </source>
</evidence>
<dbReference type="GO" id="GO:0009279">
    <property type="term" value="C:cell outer membrane"/>
    <property type="evidence" value="ECO:0007669"/>
    <property type="project" value="UniProtKB-SubCell"/>
</dbReference>
<keyword evidence="6 14" id="KW-0812">Transmembrane</keyword>
<accession>A0A512NG09</accession>
<dbReference type="Pfam" id="PF07715">
    <property type="entry name" value="Plug"/>
    <property type="match status" value="1"/>
</dbReference>
<evidence type="ECO:0000256" key="6">
    <source>
        <dbReference type="ARBA" id="ARBA00022692"/>
    </source>
</evidence>
<evidence type="ECO:0000259" key="17">
    <source>
        <dbReference type="Pfam" id="PF07660"/>
    </source>
</evidence>
<dbReference type="PROSITE" id="PS52016">
    <property type="entry name" value="TONB_DEPENDENT_REC_3"/>
    <property type="match status" value="1"/>
</dbReference>
<dbReference type="FunFam" id="2.170.130.10:FF:000001">
    <property type="entry name" value="Catecholate siderophore TonB-dependent receptor"/>
    <property type="match status" value="1"/>
</dbReference>
<dbReference type="InterPro" id="IPR012910">
    <property type="entry name" value="Plug_dom"/>
</dbReference>
<comment type="caution">
    <text evidence="19">The sequence shown here is derived from an EMBL/GenBank/DDBJ whole genome shotgun (WGS) entry which is preliminary data.</text>
</comment>
<evidence type="ECO:0000256" key="2">
    <source>
        <dbReference type="ARBA" id="ARBA00009810"/>
    </source>
</evidence>
<evidence type="ECO:0000256" key="10">
    <source>
        <dbReference type="ARBA" id="ARBA00023077"/>
    </source>
</evidence>
<dbReference type="InterPro" id="IPR010105">
    <property type="entry name" value="TonB_sidphr_rcpt"/>
</dbReference>
<keyword evidence="20" id="KW-1185">Reference proteome</keyword>
<dbReference type="Gene3D" id="2.40.170.20">
    <property type="entry name" value="TonB-dependent receptor, beta-barrel domain"/>
    <property type="match status" value="1"/>
</dbReference>
<evidence type="ECO:0000256" key="14">
    <source>
        <dbReference type="PROSITE-ProRule" id="PRU01360"/>
    </source>
</evidence>
<protein>
    <submittedName>
        <fullName evidence="19">TonB-dependent receptor</fullName>
    </submittedName>
</protein>
<evidence type="ECO:0000256" key="3">
    <source>
        <dbReference type="ARBA" id="ARBA00022448"/>
    </source>
</evidence>
<dbReference type="InterPro" id="IPR036942">
    <property type="entry name" value="Beta-barrel_TonB_sf"/>
</dbReference>
<comment type="similarity">
    <text evidence="2 14 15">Belongs to the TonB-dependent receptor family.</text>
</comment>
<dbReference type="GO" id="GO:0015891">
    <property type="term" value="P:siderophore transport"/>
    <property type="evidence" value="ECO:0007669"/>
    <property type="project" value="InterPro"/>
</dbReference>
<feature type="domain" description="TonB-dependent receptor plug" evidence="18">
    <location>
        <begin position="75"/>
        <end position="176"/>
    </location>
</feature>
<evidence type="ECO:0000256" key="5">
    <source>
        <dbReference type="ARBA" id="ARBA00022496"/>
    </source>
</evidence>
<evidence type="ECO:0000256" key="1">
    <source>
        <dbReference type="ARBA" id="ARBA00004571"/>
    </source>
</evidence>
<keyword evidence="10 15" id="KW-0798">TonB box</keyword>
<evidence type="ECO:0000259" key="18">
    <source>
        <dbReference type="Pfam" id="PF07715"/>
    </source>
</evidence>
<dbReference type="Pfam" id="PF07660">
    <property type="entry name" value="STN"/>
    <property type="match status" value="1"/>
</dbReference>
<keyword evidence="11 14" id="KW-0472">Membrane</keyword>
<feature type="domain" description="Secretin/TonB short N-terminal" evidence="17">
    <location>
        <begin position="1"/>
        <end position="30"/>
    </location>
</feature>
<dbReference type="AlphaFoldDB" id="A0A512NG09"/>
<dbReference type="InterPro" id="IPR039426">
    <property type="entry name" value="TonB-dep_rcpt-like"/>
</dbReference>
<keyword evidence="9" id="KW-0406">Ion transport</keyword>
<dbReference type="GO" id="GO:0015344">
    <property type="term" value="F:siderophore uptake transmembrane transporter activity"/>
    <property type="evidence" value="ECO:0007669"/>
    <property type="project" value="TreeGrafter"/>
</dbReference>
<dbReference type="NCBIfam" id="TIGR01783">
    <property type="entry name" value="TonB-siderophor"/>
    <property type="match status" value="1"/>
</dbReference>
<organism evidence="19 20">
    <name type="scientific">Reyranella soli</name>
    <dbReference type="NCBI Taxonomy" id="1230389"/>
    <lineage>
        <taxon>Bacteria</taxon>
        <taxon>Pseudomonadati</taxon>
        <taxon>Pseudomonadota</taxon>
        <taxon>Alphaproteobacteria</taxon>
        <taxon>Hyphomicrobiales</taxon>
        <taxon>Reyranellaceae</taxon>
        <taxon>Reyranella</taxon>
    </lineage>
</organism>
<dbReference type="Proteomes" id="UP000321058">
    <property type="component" value="Unassembled WGS sequence"/>
</dbReference>
<dbReference type="PANTHER" id="PTHR32552">
    <property type="entry name" value="FERRICHROME IRON RECEPTOR-RELATED"/>
    <property type="match status" value="1"/>
</dbReference>
<evidence type="ECO:0000256" key="13">
    <source>
        <dbReference type="ARBA" id="ARBA00023237"/>
    </source>
</evidence>
<reference evidence="19 20" key="1">
    <citation type="submission" date="2019-07" db="EMBL/GenBank/DDBJ databases">
        <title>Whole genome shotgun sequence of Reyranella soli NBRC 108950.</title>
        <authorList>
            <person name="Hosoyama A."/>
            <person name="Uohara A."/>
            <person name="Ohji S."/>
            <person name="Ichikawa N."/>
        </authorList>
    </citation>
    <scope>NUCLEOTIDE SEQUENCE [LARGE SCALE GENOMIC DNA]</scope>
    <source>
        <strain evidence="19 20">NBRC 108950</strain>
    </source>
</reference>
<dbReference type="InterPro" id="IPR011662">
    <property type="entry name" value="Secretin/TonB_short_N"/>
</dbReference>